<protein>
    <submittedName>
        <fullName evidence="1">Uncharacterized protein</fullName>
    </submittedName>
</protein>
<evidence type="ECO:0000313" key="2">
    <source>
        <dbReference type="Proteomes" id="UP000321424"/>
    </source>
</evidence>
<dbReference type="Proteomes" id="UP000321424">
    <property type="component" value="Unassembled WGS sequence"/>
</dbReference>
<sequence length="58" mass="5644">MVPDASAVAMPGSDGKVATAPTIAAAASAATTIPATARGRNDRTAVCCFGFGWSSSAE</sequence>
<accession>A0A511MC58</accession>
<proteinExistence type="predicted"/>
<dbReference type="AlphaFoldDB" id="A0A511MC58"/>
<reference evidence="1 2" key="1">
    <citation type="submission" date="2019-07" db="EMBL/GenBank/DDBJ databases">
        <title>Whole genome shotgun sequence of Nocardia ninae NBRC 108245.</title>
        <authorList>
            <person name="Hosoyama A."/>
            <person name="Uohara A."/>
            <person name="Ohji S."/>
            <person name="Ichikawa N."/>
        </authorList>
    </citation>
    <scope>NUCLEOTIDE SEQUENCE [LARGE SCALE GENOMIC DNA]</scope>
    <source>
        <strain evidence="1 2">NBRC 108245</strain>
    </source>
</reference>
<organism evidence="1 2">
    <name type="scientific">Nocardia ninae NBRC 108245</name>
    <dbReference type="NCBI Taxonomy" id="1210091"/>
    <lineage>
        <taxon>Bacteria</taxon>
        <taxon>Bacillati</taxon>
        <taxon>Actinomycetota</taxon>
        <taxon>Actinomycetes</taxon>
        <taxon>Mycobacteriales</taxon>
        <taxon>Nocardiaceae</taxon>
        <taxon>Nocardia</taxon>
    </lineage>
</organism>
<evidence type="ECO:0000313" key="1">
    <source>
        <dbReference type="EMBL" id="GEM38071.1"/>
    </source>
</evidence>
<comment type="caution">
    <text evidence="1">The sequence shown here is derived from an EMBL/GenBank/DDBJ whole genome shotgun (WGS) entry which is preliminary data.</text>
</comment>
<gene>
    <name evidence="1" type="ORF">NN4_25900</name>
</gene>
<name>A0A511MC58_9NOCA</name>
<keyword evidence="2" id="KW-1185">Reference proteome</keyword>
<dbReference type="EMBL" id="BJXA01000013">
    <property type="protein sequence ID" value="GEM38071.1"/>
    <property type="molecule type" value="Genomic_DNA"/>
</dbReference>